<dbReference type="EMBL" id="CAJVPW010027827">
    <property type="protein sequence ID" value="CAG8716664.1"/>
    <property type="molecule type" value="Genomic_DNA"/>
</dbReference>
<feature type="non-terminal residue" evidence="1">
    <location>
        <position position="231"/>
    </location>
</feature>
<sequence length="231" mass="26490">LKPDRTLATQCLFGCKVNKKCLTIAFCANIDGLHKLKPLIIKKSKKPHCFKNIKVKNLGIEYNNSAKAWMITSIFQDWIKNFDHQVGLKHHGQCVLLLLDNCSSYDIDKDFHQTTDSVLNDIVNTIETLDLSNPMQVKEFLEIPDENIIYKVPLDDEVIKVLVETFRTDNPTTANMKNVEDEDNSFEIPVVSTNTANASLETIRIFLLQQDNTEEHINILEKIKKFINKTK</sequence>
<protein>
    <submittedName>
        <fullName evidence="1">9034_t:CDS:1</fullName>
    </submittedName>
</protein>
<accession>A0ACA9PNL6</accession>
<keyword evidence="2" id="KW-1185">Reference proteome</keyword>
<feature type="non-terminal residue" evidence="1">
    <location>
        <position position="1"/>
    </location>
</feature>
<evidence type="ECO:0000313" key="1">
    <source>
        <dbReference type="EMBL" id="CAG8716664.1"/>
    </source>
</evidence>
<organism evidence="1 2">
    <name type="scientific">Cetraspora pellucida</name>
    <dbReference type="NCBI Taxonomy" id="1433469"/>
    <lineage>
        <taxon>Eukaryota</taxon>
        <taxon>Fungi</taxon>
        <taxon>Fungi incertae sedis</taxon>
        <taxon>Mucoromycota</taxon>
        <taxon>Glomeromycotina</taxon>
        <taxon>Glomeromycetes</taxon>
        <taxon>Diversisporales</taxon>
        <taxon>Gigasporaceae</taxon>
        <taxon>Cetraspora</taxon>
    </lineage>
</organism>
<reference evidence="1" key="1">
    <citation type="submission" date="2021-06" db="EMBL/GenBank/DDBJ databases">
        <authorList>
            <person name="Kallberg Y."/>
            <person name="Tangrot J."/>
            <person name="Rosling A."/>
        </authorList>
    </citation>
    <scope>NUCLEOTIDE SEQUENCE</scope>
    <source>
        <strain evidence="1">28 12/20/2015</strain>
    </source>
</reference>
<gene>
    <name evidence="1" type="ORF">SPELUC_LOCUS12162</name>
</gene>
<proteinExistence type="predicted"/>
<dbReference type="Proteomes" id="UP000789366">
    <property type="component" value="Unassembled WGS sequence"/>
</dbReference>
<comment type="caution">
    <text evidence="1">The sequence shown here is derived from an EMBL/GenBank/DDBJ whole genome shotgun (WGS) entry which is preliminary data.</text>
</comment>
<evidence type="ECO:0000313" key="2">
    <source>
        <dbReference type="Proteomes" id="UP000789366"/>
    </source>
</evidence>
<name>A0ACA9PNL6_9GLOM</name>